<dbReference type="GO" id="GO:0008270">
    <property type="term" value="F:zinc ion binding"/>
    <property type="evidence" value="ECO:0007669"/>
    <property type="project" value="UniProtKB-KW"/>
</dbReference>
<evidence type="ECO:0000313" key="9">
    <source>
        <dbReference type="EMBL" id="TKX23371.1"/>
    </source>
</evidence>
<feature type="compositionally biased region" description="Polar residues" evidence="7">
    <location>
        <begin position="296"/>
        <end position="316"/>
    </location>
</feature>
<feature type="compositionally biased region" description="Low complexity" evidence="7">
    <location>
        <begin position="160"/>
        <end position="170"/>
    </location>
</feature>
<dbReference type="FunFam" id="3.30.160.60:FF:000354">
    <property type="entry name" value="C2H2 finger domain-containing protein"/>
    <property type="match status" value="1"/>
</dbReference>
<feature type="compositionally biased region" description="Basic and acidic residues" evidence="7">
    <location>
        <begin position="418"/>
        <end position="428"/>
    </location>
</feature>
<evidence type="ECO:0000256" key="6">
    <source>
        <dbReference type="PROSITE-ProRule" id="PRU00027"/>
    </source>
</evidence>
<feature type="compositionally biased region" description="Pro residues" evidence="7">
    <location>
        <begin position="261"/>
        <end position="270"/>
    </location>
</feature>
<dbReference type="PANTHER" id="PTHR23215">
    <property type="entry name" value="ZINC FINGER PROTEIN 207"/>
    <property type="match status" value="1"/>
</dbReference>
<evidence type="ECO:0000256" key="7">
    <source>
        <dbReference type="SAM" id="MobiDB-lite"/>
    </source>
</evidence>
<evidence type="ECO:0000256" key="3">
    <source>
        <dbReference type="ARBA" id="ARBA00022771"/>
    </source>
</evidence>
<feature type="compositionally biased region" description="Basic and acidic residues" evidence="7">
    <location>
        <begin position="336"/>
        <end position="348"/>
    </location>
</feature>
<comment type="caution">
    <text evidence="9">The sequence shown here is derived from an EMBL/GenBank/DDBJ whole genome shotgun (WGS) entry which is preliminary data.</text>
</comment>
<evidence type="ECO:0000259" key="8">
    <source>
        <dbReference type="PROSITE" id="PS50808"/>
    </source>
</evidence>
<reference evidence="9 10" key="1">
    <citation type="submission" date="2018-02" db="EMBL/GenBank/DDBJ databases">
        <title>Draft genome sequences of Elsinoe sp., causing black scab on jojoba.</title>
        <authorList>
            <person name="Stodart B."/>
            <person name="Jeffress S."/>
            <person name="Ash G."/>
            <person name="Arun Chinnappa K."/>
        </authorList>
    </citation>
    <scope>NUCLEOTIDE SEQUENCE [LARGE SCALE GENOMIC DNA]</scope>
    <source>
        <strain evidence="9 10">Hillstone_2</strain>
    </source>
</reference>
<comment type="subcellular location">
    <subcellularLocation>
        <location evidence="1">Nucleus</location>
    </subcellularLocation>
</comment>
<feature type="domain" description="BED-type" evidence="8">
    <location>
        <begin position="12"/>
        <end position="71"/>
    </location>
</feature>
<accession>A0A4U7B1Y6</accession>
<proteinExistence type="predicted"/>
<dbReference type="GO" id="GO:0003677">
    <property type="term" value="F:DNA binding"/>
    <property type="evidence" value="ECO:0007669"/>
    <property type="project" value="InterPro"/>
</dbReference>
<dbReference type="PANTHER" id="PTHR23215:SF0">
    <property type="entry name" value="BUB3-INTERACTING AND GLEBS MOTIF-CONTAINING PROTEIN ZNF207"/>
    <property type="match status" value="1"/>
</dbReference>
<evidence type="ECO:0000256" key="4">
    <source>
        <dbReference type="ARBA" id="ARBA00022833"/>
    </source>
</evidence>
<evidence type="ECO:0000313" key="10">
    <source>
        <dbReference type="Proteomes" id="UP000308133"/>
    </source>
</evidence>
<feature type="compositionally biased region" description="Polar residues" evidence="7">
    <location>
        <begin position="387"/>
        <end position="404"/>
    </location>
</feature>
<dbReference type="Proteomes" id="UP000308133">
    <property type="component" value="Unassembled WGS sequence"/>
</dbReference>
<feature type="compositionally biased region" description="Polar residues" evidence="7">
    <location>
        <begin position="171"/>
        <end position="194"/>
    </location>
</feature>
<name>A0A4U7B1Y6_9PEZI</name>
<dbReference type="InterPro" id="IPR003656">
    <property type="entry name" value="Znf_BED"/>
</dbReference>
<dbReference type="InterPro" id="IPR013087">
    <property type="entry name" value="Znf_C2H2_type"/>
</dbReference>
<feature type="region of interest" description="Disordered" evidence="7">
    <location>
        <begin position="460"/>
        <end position="489"/>
    </location>
</feature>
<dbReference type="GO" id="GO:0005634">
    <property type="term" value="C:nucleus"/>
    <property type="evidence" value="ECO:0007669"/>
    <property type="project" value="UniProtKB-SubCell"/>
</dbReference>
<dbReference type="AlphaFoldDB" id="A0A4U7B1Y6"/>
<organism evidence="9 10">
    <name type="scientific">Elsinoe australis</name>
    <dbReference type="NCBI Taxonomy" id="40998"/>
    <lineage>
        <taxon>Eukaryota</taxon>
        <taxon>Fungi</taxon>
        <taxon>Dikarya</taxon>
        <taxon>Ascomycota</taxon>
        <taxon>Pezizomycotina</taxon>
        <taxon>Dothideomycetes</taxon>
        <taxon>Dothideomycetidae</taxon>
        <taxon>Myriangiales</taxon>
        <taxon>Elsinoaceae</taxon>
        <taxon>Elsinoe</taxon>
    </lineage>
</organism>
<evidence type="ECO:0000256" key="2">
    <source>
        <dbReference type="ARBA" id="ARBA00022723"/>
    </source>
</evidence>
<feature type="region of interest" description="Disordered" evidence="7">
    <location>
        <begin position="114"/>
        <end position="135"/>
    </location>
</feature>
<feature type="compositionally biased region" description="Pro residues" evidence="7">
    <location>
        <begin position="211"/>
        <end position="249"/>
    </location>
</feature>
<sequence length="489" mass="52917">MTKRRKQPALEELLDRPWCYYCERDFDDLKILISHQKAKHLKCTLCPRRLATAGGVAVHMQQVHKETLQHIENALPGREDPNIEIFGMEGIPADIMQAHNDTITQNYYAQGGWNGGQTGNGDGQQAKKPKTIETPEQIKKRLAEFKAKKAAGQLEGGSGPATPGPTSVTPQNAQVESQFQAPGANSPNVFNSPFTQPPAGSPQGAYSHPFGQPPAPFPPQFSPPAPGYGMPIPPQPGYPPFQGSPPPGAISPYPMQQFHQPPYPGPPPPHGHGRGFPTNGPPPHNNIPHHGPPPSTKQNNHSESQNNGPPRQNSLPSAPGLPARPAFDAPPVSRSQMHDLHQGHKVQESKSSFDPSAISAGVDELIAQEQQANGKGNGNGVEAETPSHPTKSTQQDSQPGNSHNAADRLKTATPEATKTPEKSNENKPGKTKKKLNLVIRDYYTSPEEKMARMARYSFTPRKTETFRGPPEGQVARPARGYSDVAENVQ</sequence>
<dbReference type="EMBL" id="PTQR01000054">
    <property type="protein sequence ID" value="TKX23371.1"/>
    <property type="molecule type" value="Genomic_DNA"/>
</dbReference>
<gene>
    <name evidence="9" type="ORF">C1H76_4439</name>
</gene>
<dbReference type="PROSITE" id="PS00028">
    <property type="entry name" value="ZINC_FINGER_C2H2_1"/>
    <property type="match status" value="1"/>
</dbReference>
<keyword evidence="4" id="KW-0862">Zinc</keyword>
<dbReference type="CDD" id="cd20908">
    <property type="entry name" value="SUF4-like"/>
    <property type="match status" value="1"/>
</dbReference>
<keyword evidence="3 6" id="KW-0863">Zinc-finger</keyword>
<keyword evidence="5" id="KW-0539">Nucleus</keyword>
<evidence type="ECO:0000256" key="5">
    <source>
        <dbReference type="ARBA" id="ARBA00023242"/>
    </source>
</evidence>
<keyword evidence="2" id="KW-0479">Metal-binding</keyword>
<evidence type="ECO:0000256" key="1">
    <source>
        <dbReference type="ARBA" id="ARBA00004123"/>
    </source>
</evidence>
<feature type="compositionally biased region" description="Pro residues" evidence="7">
    <location>
        <begin position="279"/>
        <end position="295"/>
    </location>
</feature>
<dbReference type="PROSITE" id="PS50808">
    <property type="entry name" value="ZF_BED"/>
    <property type="match status" value="1"/>
</dbReference>
<protein>
    <submittedName>
        <fullName evidence="9">Putative DNA binding protein 8</fullName>
    </submittedName>
</protein>
<feature type="region of interest" description="Disordered" evidence="7">
    <location>
        <begin position="149"/>
        <end position="434"/>
    </location>
</feature>